<evidence type="ECO:0000256" key="3">
    <source>
        <dbReference type="SAM" id="SignalP"/>
    </source>
</evidence>
<reference evidence="6" key="1">
    <citation type="journal article" date="2019" name="Int. J. Syst. Evol. Microbiol.">
        <title>The Global Catalogue of Microorganisms (GCM) 10K type strain sequencing project: providing services to taxonomists for standard genome sequencing and annotation.</title>
        <authorList>
            <consortium name="The Broad Institute Genomics Platform"/>
            <consortium name="The Broad Institute Genome Sequencing Center for Infectious Disease"/>
            <person name="Wu L."/>
            <person name="Ma J."/>
        </authorList>
    </citation>
    <scope>NUCLEOTIDE SEQUENCE [LARGE SCALE GENOMIC DNA]</scope>
    <source>
        <strain evidence="6">JCM 17458</strain>
    </source>
</reference>
<dbReference type="Pfam" id="PF22494">
    <property type="entry name" value="choice_anch_I"/>
    <property type="match status" value="1"/>
</dbReference>
<keyword evidence="3" id="KW-0732">Signal</keyword>
<protein>
    <recommendedName>
        <fullName evidence="4">Choice-of-anchor I domain-containing protein</fullName>
    </recommendedName>
</protein>
<dbReference type="EMBL" id="BAABAZ010000012">
    <property type="protein sequence ID" value="GAA4285205.1"/>
    <property type="molecule type" value="Genomic_DNA"/>
</dbReference>
<dbReference type="RefSeq" id="WP_236863004.1">
    <property type="nucleotide sequence ID" value="NZ_BAABAZ010000012.1"/>
</dbReference>
<feature type="signal peptide" evidence="3">
    <location>
        <begin position="1"/>
        <end position="25"/>
    </location>
</feature>
<evidence type="ECO:0000259" key="4">
    <source>
        <dbReference type="Pfam" id="PF22494"/>
    </source>
</evidence>
<feature type="chain" id="PRO_5045549228" description="Choice-of-anchor I domain-containing protein" evidence="3">
    <location>
        <begin position="26"/>
        <end position="671"/>
    </location>
</feature>
<feature type="compositionally biased region" description="Low complexity" evidence="1">
    <location>
        <begin position="575"/>
        <end position="592"/>
    </location>
</feature>
<dbReference type="PANTHER" id="PTHR46928">
    <property type="entry name" value="MESENCHYME-SPECIFIC CELL SURFACE GLYCOPROTEIN"/>
    <property type="match status" value="1"/>
</dbReference>
<evidence type="ECO:0000256" key="2">
    <source>
        <dbReference type="SAM" id="Phobius"/>
    </source>
</evidence>
<evidence type="ECO:0000256" key="1">
    <source>
        <dbReference type="SAM" id="MobiDB-lite"/>
    </source>
</evidence>
<evidence type="ECO:0000313" key="6">
    <source>
        <dbReference type="Proteomes" id="UP001501586"/>
    </source>
</evidence>
<sequence length="671" mass="69142">MQRAIASGVLIAGLTGFTALAPAAAAPVPGAVEHSAPGADLSLDPVGSHRTDIFDEGAAEIVVHYSARQQTLVVNAAAGTIRVLDSSDPAEPSELFELATGGIPSADGSTVPAGGTANSVDVREDGLAAVAVENPNKTDDGWVAFFDLSEDEPTALGAVRTGALPDSVVFSPDGAYAVVANEGEPAEDYSVDPEGTVGVIALPSTVEAPQQNAVRLAGFHAFEDDNLPEGVRVYGGREDAGTGDPEFPVSENLEPEYSAVIGSKAYVTLQEANAIAVVDLASAAVESLLPLGTQDLMNVPADVSNEDGSVNIANWPVETFFQPDTIKAVEIGGTEYLLTANEGDSRDWDAYSEELRVKDFGQDGVAPLCESVAEDFGMSVEELQADENLGRLTVTSAQGLAADGSCYEQIYGFGGRSFSILDTSGELVFNSEDEFEQITAEAAPEFFNSTNDESNFDNRSDDKGPEPEAVEVGRIGDRTFAFVGFERIGGIAVYDITRPAESEFVTYFNNRNFAVEDLSAGVADAGDSGPESVVFVPASELNTPAEGVAGMLIVGNEVTGSTTFYDVHSDLLAAEPSEPATPSEPADGSEGAPAEDDGEDAGAAPVPDDEAPSTVPGEKADSGSSDGADAAGDRPGALPRTGTDVGVIAGVGAVLAMIGAAAIWLARRSRG</sequence>
<gene>
    <name evidence="5" type="ORF">GCM10022261_27360</name>
</gene>
<evidence type="ECO:0000313" key="5">
    <source>
        <dbReference type="EMBL" id="GAA4285205.1"/>
    </source>
</evidence>
<dbReference type="InterPro" id="IPR055188">
    <property type="entry name" value="Choice_anch_I"/>
</dbReference>
<keyword evidence="2" id="KW-0472">Membrane</keyword>
<keyword evidence="6" id="KW-1185">Reference proteome</keyword>
<dbReference type="Proteomes" id="UP001501586">
    <property type="component" value="Unassembled WGS sequence"/>
</dbReference>
<dbReference type="InterPro" id="IPR052956">
    <property type="entry name" value="Mesenchyme-surface_protein"/>
</dbReference>
<dbReference type="InterPro" id="IPR011048">
    <property type="entry name" value="Haem_d1_sf"/>
</dbReference>
<feature type="region of interest" description="Disordered" evidence="1">
    <location>
        <begin position="575"/>
        <end position="642"/>
    </location>
</feature>
<keyword evidence="2" id="KW-0812">Transmembrane</keyword>
<dbReference type="InterPro" id="IPR015943">
    <property type="entry name" value="WD40/YVTN_repeat-like_dom_sf"/>
</dbReference>
<proteinExistence type="predicted"/>
<feature type="domain" description="Choice-of-anchor I" evidence="4">
    <location>
        <begin position="56"/>
        <end position="566"/>
    </location>
</feature>
<dbReference type="PANTHER" id="PTHR46928:SF1">
    <property type="entry name" value="MESENCHYME-SPECIFIC CELL SURFACE GLYCOPROTEIN"/>
    <property type="match status" value="1"/>
</dbReference>
<name>A0ABP8EMN2_9MICO</name>
<feature type="transmembrane region" description="Helical" evidence="2">
    <location>
        <begin position="645"/>
        <end position="666"/>
    </location>
</feature>
<dbReference type="Gene3D" id="2.130.10.10">
    <property type="entry name" value="YVTN repeat-like/Quinoprotein amine dehydrogenase"/>
    <property type="match status" value="1"/>
</dbReference>
<comment type="caution">
    <text evidence="5">The sequence shown here is derived from an EMBL/GenBank/DDBJ whole genome shotgun (WGS) entry which is preliminary data.</text>
</comment>
<dbReference type="NCBIfam" id="NF038117">
    <property type="entry name" value="choice_anch_I"/>
    <property type="match status" value="1"/>
</dbReference>
<accession>A0ABP8EMN2</accession>
<feature type="compositionally biased region" description="Basic and acidic residues" evidence="1">
    <location>
        <begin position="456"/>
        <end position="466"/>
    </location>
</feature>
<feature type="region of interest" description="Disordered" evidence="1">
    <location>
        <begin position="446"/>
        <end position="469"/>
    </location>
</feature>
<organism evidence="5 6">
    <name type="scientific">Brevibacterium daeguense</name>
    <dbReference type="NCBI Taxonomy" id="909936"/>
    <lineage>
        <taxon>Bacteria</taxon>
        <taxon>Bacillati</taxon>
        <taxon>Actinomycetota</taxon>
        <taxon>Actinomycetes</taxon>
        <taxon>Micrococcales</taxon>
        <taxon>Brevibacteriaceae</taxon>
        <taxon>Brevibacterium</taxon>
    </lineage>
</organism>
<dbReference type="SUPFAM" id="SSF51004">
    <property type="entry name" value="C-terminal (heme d1) domain of cytochrome cd1-nitrite reductase"/>
    <property type="match status" value="1"/>
</dbReference>
<keyword evidence="2" id="KW-1133">Transmembrane helix</keyword>